<comment type="caution">
    <text evidence="2">The sequence shown here is derived from an EMBL/GenBank/DDBJ whole genome shotgun (WGS) entry which is preliminary data.</text>
</comment>
<dbReference type="RefSeq" id="WP_109015537.1">
    <property type="nucleotide sequence ID" value="NZ_BDOQ01000007.1"/>
</dbReference>
<gene>
    <name evidence="2" type="ORF">NMK_1942</name>
</gene>
<proteinExistence type="predicted"/>
<reference evidence="2 3" key="1">
    <citation type="journal article" date="2018" name="Environ. Microbiol.">
        <title>Isolation and genomic characterization of Novimethylophilus kurashikiensis gen. nov. sp. nov., a new lanthanide-dependent methylotrophic species of Methylophilaceae.</title>
        <authorList>
            <person name="Lv H."/>
            <person name="Sahin N."/>
            <person name="Tani A."/>
        </authorList>
    </citation>
    <scope>NUCLEOTIDE SEQUENCE [LARGE SCALE GENOMIC DNA]</scope>
    <source>
        <strain evidence="2 3">La2-4</strain>
    </source>
</reference>
<accession>A0A2R5FBR0</accession>
<keyword evidence="3" id="KW-1185">Reference proteome</keyword>
<dbReference type="Proteomes" id="UP000245081">
    <property type="component" value="Unassembled WGS sequence"/>
</dbReference>
<feature type="region of interest" description="Disordered" evidence="1">
    <location>
        <begin position="219"/>
        <end position="242"/>
    </location>
</feature>
<organism evidence="2 3">
    <name type="scientific">Novimethylophilus kurashikiensis</name>
    <dbReference type="NCBI Taxonomy" id="1825523"/>
    <lineage>
        <taxon>Bacteria</taxon>
        <taxon>Pseudomonadati</taxon>
        <taxon>Pseudomonadota</taxon>
        <taxon>Betaproteobacteria</taxon>
        <taxon>Nitrosomonadales</taxon>
        <taxon>Methylophilaceae</taxon>
        <taxon>Novimethylophilus</taxon>
    </lineage>
</organism>
<dbReference type="AlphaFoldDB" id="A0A2R5FBR0"/>
<dbReference type="EMBL" id="BDOQ01000007">
    <property type="protein sequence ID" value="GBG14343.1"/>
    <property type="molecule type" value="Genomic_DNA"/>
</dbReference>
<evidence type="ECO:0000313" key="2">
    <source>
        <dbReference type="EMBL" id="GBG14343.1"/>
    </source>
</evidence>
<protein>
    <submittedName>
        <fullName evidence="2">Uncharacterized protein</fullName>
    </submittedName>
</protein>
<sequence>MFESQPLSIEFWNRLLSRLEADFLARRQSLRALLTPKAATVETLSVVLGQTARMRNQAVAELNNLENLQLLIQAVSSQVRQVSFDVGIPTLEQQISTVRNIISVFEEYMCGLPSRVIDEEDINHAATQYTALRSSGTGEAATTERQRLRSITRELRVFGSEDSGEYETSTRNMQTTLDQWDADLQSLRVSTLLSVRVTPELAELLSSFGVAVYEMALPPAEEGGNSKQPEETVETATEGAVA</sequence>
<evidence type="ECO:0000256" key="1">
    <source>
        <dbReference type="SAM" id="MobiDB-lite"/>
    </source>
</evidence>
<evidence type="ECO:0000313" key="3">
    <source>
        <dbReference type="Proteomes" id="UP000245081"/>
    </source>
</evidence>
<name>A0A2R5FBR0_9PROT</name>